<feature type="domain" description="SGNH" evidence="4">
    <location>
        <begin position="464"/>
        <end position="675"/>
    </location>
</feature>
<dbReference type="InterPro" id="IPR002656">
    <property type="entry name" value="Acyl_transf_3_dom"/>
</dbReference>
<dbReference type="AlphaFoldDB" id="A0A255EA33"/>
<dbReference type="GO" id="GO:0009103">
    <property type="term" value="P:lipopolysaccharide biosynthetic process"/>
    <property type="evidence" value="ECO:0007669"/>
    <property type="project" value="TreeGrafter"/>
</dbReference>
<feature type="transmembrane region" description="Helical" evidence="2">
    <location>
        <begin position="228"/>
        <end position="247"/>
    </location>
</feature>
<dbReference type="InterPro" id="IPR043968">
    <property type="entry name" value="SGNH"/>
</dbReference>
<gene>
    <name evidence="5" type="ORF">CGZ92_05805</name>
</gene>
<comment type="caution">
    <text evidence="5">The sequence shown here is derived from an EMBL/GenBank/DDBJ whole genome shotgun (WGS) entry which is preliminary data.</text>
</comment>
<keyword evidence="5" id="KW-0012">Acyltransferase</keyword>
<feature type="compositionally biased region" description="Low complexity" evidence="1">
    <location>
        <begin position="1"/>
        <end position="14"/>
    </location>
</feature>
<keyword evidence="5" id="KW-0808">Transferase</keyword>
<dbReference type="InterPro" id="IPR050879">
    <property type="entry name" value="Acyltransferase_3"/>
</dbReference>
<keyword evidence="2" id="KW-1133">Transmembrane helix</keyword>
<organism evidence="5 6">
    <name type="scientific">Parenemella sanctibonifatiensis</name>
    <dbReference type="NCBI Taxonomy" id="2016505"/>
    <lineage>
        <taxon>Bacteria</taxon>
        <taxon>Bacillati</taxon>
        <taxon>Actinomycetota</taxon>
        <taxon>Actinomycetes</taxon>
        <taxon>Propionibacteriales</taxon>
        <taxon>Propionibacteriaceae</taxon>
        <taxon>Parenemella</taxon>
    </lineage>
</organism>
<feature type="transmembrane region" description="Helical" evidence="2">
    <location>
        <begin position="340"/>
        <end position="358"/>
    </location>
</feature>
<evidence type="ECO:0000259" key="3">
    <source>
        <dbReference type="Pfam" id="PF01757"/>
    </source>
</evidence>
<keyword evidence="2" id="KW-0812">Transmembrane</keyword>
<dbReference type="PANTHER" id="PTHR23028">
    <property type="entry name" value="ACETYLTRANSFERASE"/>
    <property type="match status" value="1"/>
</dbReference>
<name>A0A255EA33_9ACTN</name>
<feature type="transmembrane region" description="Helical" evidence="2">
    <location>
        <begin position="254"/>
        <end position="275"/>
    </location>
</feature>
<protein>
    <submittedName>
        <fullName evidence="5">Acyltransferase</fullName>
    </submittedName>
</protein>
<dbReference type="PANTHER" id="PTHR23028:SF53">
    <property type="entry name" value="ACYL_TRANSF_3 DOMAIN-CONTAINING PROTEIN"/>
    <property type="match status" value="1"/>
</dbReference>
<dbReference type="Pfam" id="PF01757">
    <property type="entry name" value="Acyl_transf_3"/>
    <property type="match status" value="1"/>
</dbReference>
<feature type="transmembrane region" description="Helical" evidence="2">
    <location>
        <begin position="317"/>
        <end position="334"/>
    </location>
</feature>
<dbReference type="Pfam" id="PF19040">
    <property type="entry name" value="SGNH"/>
    <property type="match status" value="1"/>
</dbReference>
<feature type="transmembrane region" description="Helical" evidence="2">
    <location>
        <begin position="62"/>
        <end position="80"/>
    </location>
</feature>
<accession>A0A255EA33</accession>
<dbReference type="GO" id="GO:0016747">
    <property type="term" value="F:acyltransferase activity, transferring groups other than amino-acyl groups"/>
    <property type="evidence" value="ECO:0007669"/>
    <property type="project" value="InterPro"/>
</dbReference>
<dbReference type="GO" id="GO:0016020">
    <property type="term" value="C:membrane"/>
    <property type="evidence" value="ECO:0007669"/>
    <property type="project" value="TreeGrafter"/>
</dbReference>
<feature type="transmembrane region" description="Helical" evidence="2">
    <location>
        <begin position="40"/>
        <end position="56"/>
    </location>
</feature>
<proteinExistence type="predicted"/>
<evidence type="ECO:0000313" key="5">
    <source>
        <dbReference type="EMBL" id="OYN87781.1"/>
    </source>
</evidence>
<reference evidence="5 6" key="1">
    <citation type="submission" date="2017-07" db="EMBL/GenBank/DDBJ databases">
        <title>Draft whole genome sequences of clinical Proprionibacteriaceae strains.</title>
        <authorList>
            <person name="Bernier A.-M."/>
            <person name="Bernard K."/>
            <person name="Domingo M.-C."/>
        </authorList>
    </citation>
    <scope>NUCLEOTIDE SEQUENCE [LARGE SCALE GENOMIC DNA]</scope>
    <source>
        <strain evidence="5 6">NML 160184</strain>
    </source>
</reference>
<feature type="transmembrane region" description="Helical" evidence="2">
    <location>
        <begin position="195"/>
        <end position="213"/>
    </location>
</feature>
<feature type="domain" description="Acyltransferase 3" evidence="3">
    <location>
        <begin position="37"/>
        <end position="355"/>
    </location>
</feature>
<feature type="transmembrane region" description="Helical" evidence="2">
    <location>
        <begin position="161"/>
        <end position="183"/>
    </location>
</feature>
<keyword evidence="2" id="KW-0472">Membrane</keyword>
<feature type="region of interest" description="Disordered" evidence="1">
    <location>
        <begin position="1"/>
        <end position="34"/>
    </location>
</feature>
<evidence type="ECO:0000313" key="6">
    <source>
        <dbReference type="Proteomes" id="UP000216533"/>
    </source>
</evidence>
<feature type="region of interest" description="Disordered" evidence="1">
    <location>
        <begin position="412"/>
        <end position="444"/>
    </location>
</feature>
<dbReference type="EMBL" id="NMVI01000015">
    <property type="protein sequence ID" value="OYN87781.1"/>
    <property type="molecule type" value="Genomic_DNA"/>
</dbReference>
<dbReference type="RefSeq" id="WP_094450447.1">
    <property type="nucleotide sequence ID" value="NZ_NMVI01000015.1"/>
</dbReference>
<evidence type="ECO:0000259" key="4">
    <source>
        <dbReference type="Pfam" id="PF19040"/>
    </source>
</evidence>
<sequence>MTTASATGTAAETTPRTGASEAKPNQAKPSRTKRRRDIEGLRGLAIAMVAGFHIWGQGRISGGVDVFLLLSAYLMTQSFFRKQDDFSLGNYLVRRFRQLLPSAVIVIIATLIGAAIVLPPVRWGQAWDHALAALFYSLNWTLIDQTVTYGADSSASLFQHFWSMSIQGQIFVIWPLLMVLGLLLRRWFGVALRPYLIAVFGAITVVSFVYAWQQTLLVPGRAYFDTMARAWEFALPSVIAVIAIPRLPAIAATLLGWVGLLAVIGTPLLVGHGAFPGPAALMPVLGATAILLAHDTGRFSAAALLSQRPFTWLGSRAYGFYLWHWPILMLYLRVTEQPEAGIVGGISVILLALALTELTTWLVEERFQQIDMVQTKRGGVAVIAVAVLLGVGTVQGWTTMLDLQVRIGDPSPGAGAVTPGAPDPPTAAPSRGAPAPGDVRVRDDGPTEYPACDRSQVPALPDGEQCEEVVPDGTPTKVVTMVGDSHTREWMTVLGPMAEARGWHLIMVWKPFCRYTTRDYPDPIGEDCLQYGEKVSAWLLELKPDIVFTIGTQGHPDLPDRLTPGLIDALRPVHEAGTTIVTMRDNPRFWWEMPECVQLNGLDSPQCVRPREEKLALIDPQVQISYELPGSYTMDMSNYLCPLDLCPAVLGNVYVYRDANHLTRAYVLTLTDEFIRQWDAQVPA</sequence>
<evidence type="ECO:0000256" key="1">
    <source>
        <dbReference type="SAM" id="MobiDB-lite"/>
    </source>
</evidence>
<feature type="transmembrane region" description="Helical" evidence="2">
    <location>
        <begin position="100"/>
        <end position="118"/>
    </location>
</feature>
<feature type="transmembrane region" description="Helical" evidence="2">
    <location>
        <begin position="379"/>
        <end position="397"/>
    </location>
</feature>
<dbReference type="Proteomes" id="UP000216533">
    <property type="component" value="Unassembled WGS sequence"/>
</dbReference>
<evidence type="ECO:0000256" key="2">
    <source>
        <dbReference type="SAM" id="Phobius"/>
    </source>
</evidence>